<evidence type="ECO:0000313" key="1">
    <source>
        <dbReference type="EMBL" id="GJN27433.1"/>
    </source>
</evidence>
<gene>
    <name evidence="1" type="primary">gb15459</name>
    <name evidence="1" type="ORF">PR202_gb15459</name>
</gene>
<reference evidence="1" key="2">
    <citation type="submission" date="2021-12" db="EMBL/GenBank/DDBJ databases">
        <title>Resequencing data analysis of finger millet.</title>
        <authorList>
            <person name="Hatakeyama M."/>
            <person name="Aluri S."/>
            <person name="Balachadran M.T."/>
            <person name="Sivarajan S.R."/>
            <person name="Poveda L."/>
            <person name="Shimizu-Inatsugi R."/>
            <person name="Schlapbach R."/>
            <person name="Sreeman S.M."/>
            <person name="Shimizu K.K."/>
        </authorList>
    </citation>
    <scope>NUCLEOTIDE SEQUENCE</scope>
</reference>
<sequence length="170" mass="17985">MSTLRVGYQSPACSHTSTLVPACLSHVFPKQRALTVSEDHTLVKHVLLVAHVPDQDRVQSLANSQGSNLVLGGGSGYSTAISEKLANMALDARDLRATSVHGAHDVGTASAWLFVSDRGGEAWSSPTSAAAAVAYLDVPELMGDERRLKRELVAWAKAVASMAAKESMQC</sequence>
<proteinExistence type="predicted"/>
<accession>A0AAV5EVJ6</accession>
<dbReference type="AlphaFoldDB" id="A0AAV5EVJ6"/>
<name>A0AAV5EVJ6_ELECO</name>
<dbReference type="EMBL" id="BQKI01000079">
    <property type="protein sequence ID" value="GJN27433.1"/>
    <property type="molecule type" value="Genomic_DNA"/>
</dbReference>
<organism evidence="1 2">
    <name type="scientific">Eleusine coracana subsp. coracana</name>
    <dbReference type="NCBI Taxonomy" id="191504"/>
    <lineage>
        <taxon>Eukaryota</taxon>
        <taxon>Viridiplantae</taxon>
        <taxon>Streptophyta</taxon>
        <taxon>Embryophyta</taxon>
        <taxon>Tracheophyta</taxon>
        <taxon>Spermatophyta</taxon>
        <taxon>Magnoliopsida</taxon>
        <taxon>Liliopsida</taxon>
        <taxon>Poales</taxon>
        <taxon>Poaceae</taxon>
        <taxon>PACMAD clade</taxon>
        <taxon>Chloridoideae</taxon>
        <taxon>Cynodonteae</taxon>
        <taxon>Eleusininae</taxon>
        <taxon>Eleusine</taxon>
    </lineage>
</organism>
<keyword evidence="2" id="KW-1185">Reference proteome</keyword>
<dbReference type="Proteomes" id="UP001054889">
    <property type="component" value="Unassembled WGS sequence"/>
</dbReference>
<reference evidence="1" key="1">
    <citation type="journal article" date="2018" name="DNA Res.">
        <title>Multiple hybrid de novo genome assembly of finger millet, an orphan allotetraploid crop.</title>
        <authorList>
            <person name="Hatakeyama M."/>
            <person name="Aluri S."/>
            <person name="Balachadran M.T."/>
            <person name="Sivarajan S.R."/>
            <person name="Patrignani A."/>
            <person name="Gruter S."/>
            <person name="Poveda L."/>
            <person name="Shimizu-Inatsugi R."/>
            <person name="Baeten J."/>
            <person name="Francoijs K.J."/>
            <person name="Nataraja K.N."/>
            <person name="Reddy Y.A.N."/>
            <person name="Phadnis S."/>
            <person name="Ravikumar R.L."/>
            <person name="Schlapbach R."/>
            <person name="Sreeman S.M."/>
            <person name="Shimizu K.K."/>
        </authorList>
    </citation>
    <scope>NUCLEOTIDE SEQUENCE</scope>
</reference>
<protein>
    <submittedName>
        <fullName evidence="1">Uncharacterized protein</fullName>
    </submittedName>
</protein>
<evidence type="ECO:0000313" key="2">
    <source>
        <dbReference type="Proteomes" id="UP001054889"/>
    </source>
</evidence>
<comment type="caution">
    <text evidence="1">The sequence shown here is derived from an EMBL/GenBank/DDBJ whole genome shotgun (WGS) entry which is preliminary data.</text>
</comment>